<dbReference type="SUPFAM" id="SSF49452">
    <property type="entry name" value="Starch-binding domain-like"/>
    <property type="match status" value="1"/>
</dbReference>
<dbReference type="EMBL" id="JAEAOA010001427">
    <property type="protein sequence ID" value="KAK3582533.1"/>
    <property type="molecule type" value="Genomic_DNA"/>
</dbReference>
<dbReference type="Gene3D" id="2.60.40.1180">
    <property type="entry name" value="Golgi alpha-mannosidase II"/>
    <property type="match status" value="1"/>
</dbReference>
<dbReference type="Proteomes" id="UP001195483">
    <property type="component" value="Unassembled WGS sequence"/>
</dbReference>
<evidence type="ECO:0000313" key="3">
    <source>
        <dbReference type="Proteomes" id="UP001195483"/>
    </source>
</evidence>
<dbReference type="GO" id="GO:0004556">
    <property type="term" value="F:alpha-amylase activity"/>
    <property type="evidence" value="ECO:0007669"/>
    <property type="project" value="TreeGrafter"/>
</dbReference>
<dbReference type="Gene3D" id="2.60.40.10">
    <property type="entry name" value="Immunoglobulins"/>
    <property type="match status" value="1"/>
</dbReference>
<dbReference type="PANTHER" id="PTHR10357:SF179">
    <property type="entry name" value="NEUTRAL AND BASIC AMINO ACID TRANSPORT PROTEIN RBAT"/>
    <property type="match status" value="1"/>
</dbReference>
<evidence type="ECO:0000313" key="2">
    <source>
        <dbReference type="EMBL" id="KAK3582533.1"/>
    </source>
</evidence>
<dbReference type="Gene3D" id="3.20.20.80">
    <property type="entry name" value="Glycosidases"/>
    <property type="match status" value="1"/>
</dbReference>
<dbReference type="GO" id="GO:0030246">
    <property type="term" value="F:carbohydrate binding"/>
    <property type="evidence" value="ECO:0007669"/>
    <property type="project" value="InterPro"/>
</dbReference>
<dbReference type="SUPFAM" id="SSF51011">
    <property type="entry name" value="Glycosyl hydrolase domain"/>
    <property type="match status" value="1"/>
</dbReference>
<protein>
    <recommendedName>
        <fullName evidence="1">Glycosyl hydrolase family 13 catalytic domain-containing protein</fullName>
    </recommendedName>
</protein>
<dbReference type="InterPro" id="IPR013783">
    <property type="entry name" value="Ig-like_fold"/>
</dbReference>
<name>A0AAE0RZT3_9BIVA</name>
<accession>A0AAE0RZT3</accession>
<comment type="caution">
    <text evidence="2">The sequence shown here is derived from an EMBL/GenBank/DDBJ whole genome shotgun (WGS) entry which is preliminary data.</text>
</comment>
<sequence>MITLLFDVFRGNANLFAQEDVVITFRYYQANAAKSERVHFPGEFNNWGPNSAGSISSGSVSQGDYNSAQGYWYKTVTLKTGTSYAYKIYIQKSANPTDWSWHFDPLHAVTSSRLGNENSEMTVSNLNIFQFGVFPNQATAESSQAVKVSSQTPTIAFGLFYPASKSLSEFEITLNGTAITNPKQYRNTSTGIFEYKIATALPPGSHTLNVRAKIDSETQTKSYTFIVPDKFEILTPNFSTQKEKFKIGGKVYVSSISNVIVKVGSITTTTPVTNGSFIQEVSLSPGANVVEVTADAVTQTVTITKEIEDKPKAKTKALSVNQGVITLTADGSERATSYVWQNVAGFDLGLNGKTGQTVTVTAPSKSGDYPFMMIAESTSGKKDTVRNYFTIERDGSVKLPEMWENPNWVKEARIYSLFAKSATNATTNIFASLLNKGSQMGGLEHIKRMGYNVIWLLPVMKVQGNNIDNGIGIGYNIIDFYNLADNYGTAKDFKAFIDEAHRLELKVILDVTPNHTGRNHPWSKHTREVGEASPYWTWYQRDATLAANNTNGLGYSKDSYGFVYFSGFSDALMNFEWSDIDARKAMIDVYSYWLKKYDLDGFRFDVYWGPHRRYGRAHFDIPLREELKRIKGDIYLLGETEGTGVGTEVAYAGNLSSGMRGGLDAAYDWNLKNQVQKSWSSIATTSGINSLHNALHNSNYYPSSSSYYLRFLENQDEERITYRYQPTESWQVSYPFNRSTVAMAALMMAPGNPMIYAGQEVGFGYPSAALRPEEPDLNVRRRGTIDWNHIGKNYMIQDYQKLTHIRKQFPALWTQKMTRIDDGNSLIYAYLRPYEDQNILAIMNFSNEKKSISLNVSSSTLFSSTVGDNIYLNELMNGGLSLAGCPSSPSPDPVATLDDGTYFVGSAAFGSKGTNASRMSDLVLTGKRPGMVSGLAWLKVGKLMVVQYSNNAISASYPMTVETIELTPGYGTTKPKCLIGSSSATATDSISIPKAGMYHVVFDLTDKKTIVTEIVYFSILGSATDAGWDDNSATGTNRFALTGTGSQDGATFEASNIKMGSGEYKFRWNGMWAIYNNPGGSGMTATDTSKIPGLQGHFVTNIGGSITAATFGDGTKAAGNEFNNMKWDQANAATPKGIYKWTLKYSKSTTTNYGLTISFTKTGDVAKYDGTQYNFAIVGSATPNKQWGETNDSYDFARTFASPVYTWTLNSIELTAGAEDAFKIRANNRWSVDEKEPNIPASSVGFGGWPGAASYSIDGTAKDNVEGPDNFKLKAGTGGKYKIVMKFNSDTDAATVEFTKLP</sequence>
<feature type="domain" description="Glycosyl hydrolase family 13 catalytic" evidence="1">
    <location>
        <begin position="424"/>
        <end position="806"/>
    </location>
</feature>
<reference evidence="2" key="2">
    <citation type="journal article" date="2021" name="Genome Biol. Evol.">
        <title>Developing a high-quality reference genome for a parasitic bivalve with doubly uniparental inheritance (Bivalvia: Unionida).</title>
        <authorList>
            <person name="Smith C.H."/>
        </authorList>
    </citation>
    <scope>NUCLEOTIDE SEQUENCE</scope>
    <source>
        <strain evidence="2">CHS0354</strain>
        <tissue evidence="2">Mantle</tissue>
    </source>
</reference>
<keyword evidence="3" id="KW-1185">Reference proteome</keyword>
<gene>
    <name evidence="2" type="ORF">CHS0354_024083</name>
</gene>
<dbReference type="Pfam" id="PF00128">
    <property type="entry name" value="Alpha-amylase"/>
    <property type="match status" value="1"/>
</dbReference>
<dbReference type="SUPFAM" id="SSF51445">
    <property type="entry name" value="(Trans)glycosidases"/>
    <property type="match status" value="1"/>
</dbReference>
<dbReference type="InterPro" id="IPR006047">
    <property type="entry name" value="GH13_cat_dom"/>
</dbReference>
<evidence type="ECO:0000259" key="1">
    <source>
        <dbReference type="SMART" id="SM00642"/>
    </source>
</evidence>
<dbReference type="SMART" id="SM00642">
    <property type="entry name" value="Aamy"/>
    <property type="match status" value="1"/>
</dbReference>
<dbReference type="InterPro" id="IPR017853">
    <property type="entry name" value="GH"/>
</dbReference>
<organism evidence="2 3">
    <name type="scientific">Potamilus streckersoni</name>
    <dbReference type="NCBI Taxonomy" id="2493646"/>
    <lineage>
        <taxon>Eukaryota</taxon>
        <taxon>Metazoa</taxon>
        <taxon>Spiralia</taxon>
        <taxon>Lophotrochozoa</taxon>
        <taxon>Mollusca</taxon>
        <taxon>Bivalvia</taxon>
        <taxon>Autobranchia</taxon>
        <taxon>Heteroconchia</taxon>
        <taxon>Palaeoheterodonta</taxon>
        <taxon>Unionida</taxon>
        <taxon>Unionoidea</taxon>
        <taxon>Unionidae</taxon>
        <taxon>Ambleminae</taxon>
        <taxon>Lampsilini</taxon>
        <taxon>Potamilus</taxon>
    </lineage>
</organism>
<dbReference type="GO" id="GO:0009313">
    <property type="term" value="P:oligosaccharide catabolic process"/>
    <property type="evidence" value="ECO:0007669"/>
    <property type="project" value="TreeGrafter"/>
</dbReference>
<dbReference type="PANTHER" id="PTHR10357">
    <property type="entry name" value="ALPHA-AMYLASE FAMILY MEMBER"/>
    <property type="match status" value="1"/>
</dbReference>
<dbReference type="InterPro" id="IPR013780">
    <property type="entry name" value="Glyco_hydro_b"/>
</dbReference>
<reference evidence="2" key="1">
    <citation type="journal article" date="2021" name="Genome Biol. Evol.">
        <title>A High-Quality Reference Genome for a Parasitic Bivalve with Doubly Uniparental Inheritance (Bivalvia: Unionida).</title>
        <authorList>
            <person name="Smith C.H."/>
        </authorList>
    </citation>
    <scope>NUCLEOTIDE SEQUENCE</scope>
    <source>
        <strain evidence="2">CHS0354</strain>
    </source>
</reference>
<proteinExistence type="predicted"/>
<dbReference type="InterPro" id="IPR013784">
    <property type="entry name" value="Carb-bd-like_fold"/>
</dbReference>
<reference evidence="2" key="3">
    <citation type="submission" date="2023-05" db="EMBL/GenBank/DDBJ databases">
        <authorList>
            <person name="Smith C.H."/>
        </authorList>
    </citation>
    <scope>NUCLEOTIDE SEQUENCE</scope>
    <source>
        <strain evidence="2">CHS0354</strain>
        <tissue evidence="2">Mantle</tissue>
    </source>
</reference>